<dbReference type="Proteomes" id="UP001066276">
    <property type="component" value="Chromosome 2_1"/>
</dbReference>
<gene>
    <name evidence="2" type="ORF">NDU88_006804</name>
</gene>
<name>A0AAV7VQN6_PLEWA</name>
<evidence type="ECO:0000313" key="2">
    <source>
        <dbReference type="EMBL" id="KAJ1203009.1"/>
    </source>
</evidence>
<dbReference type="EMBL" id="JANPWB010000003">
    <property type="protein sequence ID" value="KAJ1203009.1"/>
    <property type="molecule type" value="Genomic_DNA"/>
</dbReference>
<reference evidence="2" key="1">
    <citation type="journal article" date="2022" name="bioRxiv">
        <title>Sequencing and chromosome-scale assembly of the giantPleurodeles waltlgenome.</title>
        <authorList>
            <person name="Brown T."/>
            <person name="Elewa A."/>
            <person name="Iarovenko S."/>
            <person name="Subramanian E."/>
            <person name="Araus A.J."/>
            <person name="Petzold A."/>
            <person name="Susuki M."/>
            <person name="Suzuki K.-i.T."/>
            <person name="Hayashi T."/>
            <person name="Toyoda A."/>
            <person name="Oliveira C."/>
            <person name="Osipova E."/>
            <person name="Leigh N.D."/>
            <person name="Simon A."/>
            <person name="Yun M.H."/>
        </authorList>
    </citation>
    <scope>NUCLEOTIDE SEQUENCE</scope>
    <source>
        <strain evidence="2">20211129_DDA</strain>
        <tissue evidence="2">Liver</tissue>
    </source>
</reference>
<organism evidence="2 3">
    <name type="scientific">Pleurodeles waltl</name>
    <name type="common">Iberian ribbed newt</name>
    <dbReference type="NCBI Taxonomy" id="8319"/>
    <lineage>
        <taxon>Eukaryota</taxon>
        <taxon>Metazoa</taxon>
        <taxon>Chordata</taxon>
        <taxon>Craniata</taxon>
        <taxon>Vertebrata</taxon>
        <taxon>Euteleostomi</taxon>
        <taxon>Amphibia</taxon>
        <taxon>Batrachia</taxon>
        <taxon>Caudata</taxon>
        <taxon>Salamandroidea</taxon>
        <taxon>Salamandridae</taxon>
        <taxon>Pleurodelinae</taxon>
        <taxon>Pleurodeles</taxon>
    </lineage>
</organism>
<dbReference type="AlphaFoldDB" id="A0AAV7VQN6"/>
<evidence type="ECO:0000313" key="3">
    <source>
        <dbReference type="Proteomes" id="UP001066276"/>
    </source>
</evidence>
<sequence length="150" mass="16477">MMRNRGHRVSCTDGGAVDPGLDELSGAENSTQMATDTATILQAIKDTKLSLESQIAAVMSEVGLFRDHKGKLLDRSKVSKDQISNVMPQVADLIKKCAATDKKLQRLGGKIKDKEVRSQHHNIRLVGVPEKAEGPSIKLFVEEWLEKTVL</sequence>
<evidence type="ECO:0000256" key="1">
    <source>
        <dbReference type="SAM" id="MobiDB-lite"/>
    </source>
</evidence>
<comment type="caution">
    <text evidence="2">The sequence shown here is derived from an EMBL/GenBank/DDBJ whole genome shotgun (WGS) entry which is preliminary data.</text>
</comment>
<feature type="region of interest" description="Disordered" evidence="1">
    <location>
        <begin position="1"/>
        <end position="29"/>
    </location>
</feature>
<proteinExistence type="predicted"/>
<protein>
    <submittedName>
        <fullName evidence="2">Uncharacterized protein</fullName>
    </submittedName>
</protein>
<keyword evidence="3" id="KW-1185">Reference proteome</keyword>
<accession>A0AAV7VQN6</accession>